<proteinExistence type="predicted"/>
<accession>A0AAV4WTX4</accession>
<comment type="caution">
    <text evidence="2">The sequence shown here is derived from an EMBL/GenBank/DDBJ whole genome shotgun (WGS) entry which is preliminary data.</text>
</comment>
<evidence type="ECO:0000256" key="1">
    <source>
        <dbReference type="SAM" id="MobiDB-lite"/>
    </source>
</evidence>
<dbReference type="Proteomes" id="UP001054945">
    <property type="component" value="Unassembled WGS sequence"/>
</dbReference>
<sequence length="95" mass="10533">MANRDSTSHGRRQVQSGTSQQTVSEVCPYQTLLLTPRVPAYLLLIDEIRLHGVLSGMISYLTLPLLDLTEVNGLIKSYLTNTGRHLMISLPVLVN</sequence>
<dbReference type="EMBL" id="BPLR01016679">
    <property type="protein sequence ID" value="GIY85704.1"/>
    <property type="molecule type" value="Genomic_DNA"/>
</dbReference>
<protein>
    <submittedName>
        <fullName evidence="2">Uncharacterized protein</fullName>
    </submittedName>
</protein>
<keyword evidence="3" id="KW-1185">Reference proteome</keyword>
<name>A0AAV4WTX4_CAEEX</name>
<gene>
    <name evidence="2" type="ORF">CEXT_519001</name>
</gene>
<organism evidence="2 3">
    <name type="scientific">Caerostris extrusa</name>
    <name type="common">Bark spider</name>
    <name type="synonym">Caerostris bankana</name>
    <dbReference type="NCBI Taxonomy" id="172846"/>
    <lineage>
        <taxon>Eukaryota</taxon>
        <taxon>Metazoa</taxon>
        <taxon>Ecdysozoa</taxon>
        <taxon>Arthropoda</taxon>
        <taxon>Chelicerata</taxon>
        <taxon>Arachnida</taxon>
        <taxon>Araneae</taxon>
        <taxon>Araneomorphae</taxon>
        <taxon>Entelegynae</taxon>
        <taxon>Araneoidea</taxon>
        <taxon>Araneidae</taxon>
        <taxon>Caerostris</taxon>
    </lineage>
</organism>
<dbReference type="AlphaFoldDB" id="A0AAV4WTX4"/>
<feature type="region of interest" description="Disordered" evidence="1">
    <location>
        <begin position="1"/>
        <end position="24"/>
    </location>
</feature>
<reference evidence="2 3" key="1">
    <citation type="submission" date="2021-06" db="EMBL/GenBank/DDBJ databases">
        <title>Caerostris extrusa draft genome.</title>
        <authorList>
            <person name="Kono N."/>
            <person name="Arakawa K."/>
        </authorList>
    </citation>
    <scope>NUCLEOTIDE SEQUENCE [LARGE SCALE GENOMIC DNA]</scope>
</reference>
<evidence type="ECO:0000313" key="2">
    <source>
        <dbReference type="EMBL" id="GIY85704.1"/>
    </source>
</evidence>
<evidence type="ECO:0000313" key="3">
    <source>
        <dbReference type="Proteomes" id="UP001054945"/>
    </source>
</evidence>
<feature type="compositionally biased region" description="Low complexity" evidence="1">
    <location>
        <begin position="13"/>
        <end position="23"/>
    </location>
</feature>